<dbReference type="PROSITE" id="PS50097">
    <property type="entry name" value="BTB"/>
    <property type="match status" value="1"/>
</dbReference>
<organism evidence="2 3">
    <name type="scientific">Ganoderma sinense ZZ0214-1</name>
    <dbReference type="NCBI Taxonomy" id="1077348"/>
    <lineage>
        <taxon>Eukaryota</taxon>
        <taxon>Fungi</taxon>
        <taxon>Dikarya</taxon>
        <taxon>Basidiomycota</taxon>
        <taxon>Agaricomycotina</taxon>
        <taxon>Agaricomycetes</taxon>
        <taxon>Polyporales</taxon>
        <taxon>Polyporaceae</taxon>
        <taxon>Ganoderma</taxon>
    </lineage>
</organism>
<reference evidence="2 3" key="1">
    <citation type="journal article" date="2015" name="Sci. Rep.">
        <title>Chromosome-level genome map provides insights into diverse defense mechanisms in the medicinal fungus Ganoderma sinense.</title>
        <authorList>
            <person name="Zhu Y."/>
            <person name="Xu J."/>
            <person name="Sun C."/>
            <person name="Zhou S."/>
            <person name="Xu H."/>
            <person name="Nelson D.R."/>
            <person name="Qian J."/>
            <person name="Song J."/>
            <person name="Luo H."/>
            <person name="Xiang L."/>
            <person name="Li Y."/>
            <person name="Xu Z."/>
            <person name="Ji A."/>
            <person name="Wang L."/>
            <person name="Lu S."/>
            <person name="Hayward A."/>
            <person name="Sun W."/>
            <person name="Li X."/>
            <person name="Schwartz D.C."/>
            <person name="Wang Y."/>
            <person name="Chen S."/>
        </authorList>
    </citation>
    <scope>NUCLEOTIDE SEQUENCE [LARGE SCALE GENOMIC DNA]</scope>
    <source>
        <strain evidence="2 3">ZZ0214-1</strain>
    </source>
</reference>
<comment type="caution">
    <text evidence="2">The sequence shown here is derived from an EMBL/GenBank/DDBJ whole genome shotgun (WGS) entry which is preliminary data.</text>
</comment>
<dbReference type="OrthoDB" id="2802798at2759"/>
<proteinExistence type="predicted"/>
<dbReference type="STRING" id="1077348.A0A2G8S3N7"/>
<dbReference type="InterPro" id="IPR000210">
    <property type="entry name" value="BTB/POZ_dom"/>
</dbReference>
<evidence type="ECO:0000259" key="1">
    <source>
        <dbReference type="PROSITE" id="PS50097"/>
    </source>
</evidence>
<dbReference type="InterPro" id="IPR011333">
    <property type="entry name" value="SKP1/BTB/POZ_sf"/>
</dbReference>
<dbReference type="SUPFAM" id="SSF54695">
    <property type="entry name" value="POZ domain"/>
    <property type="match status" value="1"/>
</dbReference>
<evidence type="ECO:0000313" key="3">
    <source>
        <dbReference type="Proteomes" id="UP000230002"/>
    </source>
</evidence>
<evidence type="ECO:0000313" key="2">
    <source>
        <dbReference type="EMBL" id="PIL28389.1"/>
    </source>
</evidence>
<dbReference type="AlphaFoldDB" id="A0A2G8S3N7"/>
<dbReference type="Gene3D" id="3.30.710.10">
    <property type="entry name" value="Potassium Channel Kv1.1, Chain A"/>
    <property type="match status" value="1"/>
</dbReference>
<accession>A0A2G8S3N7</accession>
<dbReference type="Proteomes" id="UP000230002">
    <property type="component" value="Unassembled WGS sequence"/>
</dbReference>
<keyword evidence="3" id="KW-1185">Reference proteome</keyword>
<name>A0A2G8S3N7_9APHY</name>
<dbReference type="EMBL" id="AYKW01000024">
    <property type="protein sequence ID" value="PIL28389.1"/>
    <property type="molecule type" value="Genomic_DNA"/>
</dbReference>
<protein>
    <recommendedName>
        <fullName evidence="1">BTB domain-containing protein</fullName>
    </recommendedName>
</protein>
<feature type="domain" description="BTB" evidence="1">
    <location>
        <begin position="28"/>
        <end position="104"/>
    </location>
</feature>
<sequence>MGDAVLVASDRDSDGSIRRDSEVWFEDGNIVVIAQNTAFRIHKSVVSVHSSVFRDLFSIPQPSLTVDGVNVSFDGCRVVRVSDTSYDFRELLRAIYYGGVSNVHPDQAMPFPVLAALGRLSHKYQLDQLLAGVIRRMKDTFTTQLDVWDPTQASGFCSAGSSLRLELELEPSDAIEALNLIRLLDRPEMIPTAVFGCCQESLALLLQGTTRRGDGVTAERLSPSDLELCFKVERKLGSDDSDCLSPAKCLDSLKVVLDKCHEDLRDCIFPDPFDTYYIGMLESLAYCEELCRKSGGVFQDSWE</sequence>
<dbReference type="Pfam" id="PF00651">
    <property type="entry name" value="BTB"/>
    <property type="match status" value="1"/>
</dbReference>
<gene>
    <name evidence="2" type="ORF">GSI_09540</name>
</gene>